<keyword evidence="1" id="KW-1133">Transmembrane helix</keyword>
<feature type="transmembrane region" description="Helical" evidence="1">
    <location>
        <begin position="47"/>
        <end position="69"/>
    </location>
</feature>
<evidence type="ECO:0000313" key="3">
    <source>
        <dbReference type="Proteomes" id="UP000708208"/>
    </source>
</evidence>
<dbReference type="AlphaFoldDB" id="A0A8J2KJI6"/>
<dbReference type="EMBL" id="CAJVCH010415697">
    <property type="protein sequence ID" value="CAG7818243.1"/>
    <property type="molecule type" value="Genomic_DNA"/>
</dbReference>
<feature type="non-terminal residue" evidence="2">
    <location>
        <position position="96"/>
    </location>
</feature>
<feature type="non-terminal residue" evidence="2">
    <location>
        <position position="1"/>
    </location>
</feature>
<keyword evidence="3" id="KW-1185">Reference proteome</keyword>
<reference evidence="2" key="1">
    <citation type="submission" date="2021-06" db="EMBL/GenBank/DDBJ databases">
        <authorList>
            <person name="Hodson N. C."/>
            <person name="Mongue J. A."/>
            <person name="Jaron S. K."/>
        </authorList>
    </citation>
    <scope>NUCLEOTIDE SEQUENCE</scope>
</reference>
<evidence type="ECO:0000256" key="1">
    <source>
        <dbReference type="SAM" id="Phobius"/>
    </source>
</evidence>
<evidence type="ECO:0000313" key="2">
    <source>
        <dbReference type="EMBL" id="CAG7818243.1"/>
    </source>
</evidence>
<sequence length="96" mass="10654">LEPPQQLRQHRCSQFEDMGVEIVDVESAIVSVDDALEKLGGFSRFQLYITFIVLMSEIPVAANVLALIFTGTSNVDFNCIANDTHFKIESISAHDP</sequence>
<name>A0A8J2KJI6_9HEXA</name>
<proteinExistence type="predicted"/>
<comment type="caution">
    <text evidence="2">The sequence shown here is derived from an EMBL/GenBank/DDBJ whole genome shotgun (WGS) entry which is preliminary data.</text>
</comment>
<protein>
    <submittedName>
        <fullName evidence="2">Uncharacterized protein</fullName>
    </submittedName>
</protein>
<keyword evidence="1" id="KW-0472">Membrane</keyword>
<gene>
    <name evidence="2" type="ORF">AFUS01_LOCUS28757</name>
</gene>
<dbReference type="Proteomes" id="UP000708208">
    <property type="component" value="Unassembled WGS sequence"/>
</dbReference>
<organism evidence="2 3">
    <name type="scientific">Allacma fusca</name>
    <dbReference type="NCBI Taxonomy" id="39272"/>
    <lineage>
        <taxon>Eukaryota</taxon>
        <taxon>Metazoa</taxon>
        <taxon>Ecdysozoa</taxon>
        <taxon>Arthropoda</taxon>
        <taxon>Hexapoda</taxon>
        <taxon>Collembola</taxon>
        <taxon>Symphypleona</taxon>
        <taxon>Sminthuridae</taxon>
        <taxon>Allacma</taxon>
    </lineage>
</organism>
<keyword evidence="1" id="KW-0812">Transmembrane</keyword>
<accession>A0A8J2KJI6</accession>